<feature type="domain" description="DUF4347" evidence="1">
    <location>
        <begin position="47"/>
        <end position="95"/>
    </location>
</feature>
<dbReference type="AlphaFoldDB" id="A0A1V4BR52"/>
<dbReference type="InterPro" id="IPR025592">
    <property type="entry name" value="DUF4347"/>
</dbReference>
<dbReference type="Pfam" id="PF14252">
    <property type="entry name" value="DUF4347"/>
    <property type="match status" value="1"/>
</dbReference>
<sequence>MTSTLLPSLPAVDDVLFNFAQSDGLSQANQVDSVRNQRLTAPELNTVVFLDAGVSDYQSLQAGVIPEVATVILSPNQDGIEQISAFLPQNPQITTTTSIIKSVRYAIALHSLRVSKQLK</sequence>
<reference evidence="2 3" key="1">
    <citation type="submission" date="2017-02" db="EMBL/GenBank/DDBJ databases">
        <title>Genome sequence of Microcystis aeruginosa KW.</title>
        <authorList>
            <person name="Oh H.-M."/>
            <person name="Ahn C.-Y."/>
            <person name="Jeong H."/>
            <person name="Srivastava A."/>
            <person name="Lee H.-G."/>
            <person name="Kang S.-R."/>
        </authorList>
    </citation>
    <scope>NUCLEOTIDE SEQUENCE [LARGE SCALE GENOMIC DNA]</scope>
    <source>
        <strain evidence="2 3">KW</strain>
    </source>
</reference>
<accession>A0A1V4BR52</accession>
<proteinExistence type="predicted"/>
<protein>
    <recommendedName>
        <fullName evidence="1">DUF4347 domain-containing protein</fullName>
    </recommendedName>
</protein>
<name>A0A1V4BR52_MICAE</name>
<organism evidence="2 3">
    <name type="scientific">Microcystis aeruginosa KW</name>
    <dbReference type="NCBI Taxonomy" id="1960155"/>
    <lineage>
        <taxon>Bacteria</taxon>
        <taxon>Bacillati</taxon>
        <taxon>Cyanobacteriota</taxon>
        <taxon>Cyanophyceae</taxon>
        <taxon>Oscillatoriophycideae</taxon>
        <taxon>Chroococcales</taxon>
        <taxon>Microcystaceae</taxon>
        <taxon>Microcystis</taxon>
    </lineage>
</organism>
<comment type="caution">
    <text evidence="2">The sequence shown here is derived from an EMBL/GenBank/DDBJ whole genome shotgun (WGS) entry which is preliminary data.</text>
</comment>
<dbReference type="EMBL" id="MVGR01000004">
    <property type="protein sequence ID" value="OPF16851.1"/>
    <property type="molecule type" value="Genomic_DNA"/>
</dbReference>
<dbReference type="Proteomes" id="UP000189835">
    <property type="component" value="Unassembled WGS sequence"/>
</dbReference>
<evidence type="ECO:0000313" key="2">
    <source>
        <dbReference type="EMBL" id="OPF16851.1"/>
    </source>
</evidence>
<dbReference type="RefSeq" id="WP_079207619.1">
    <property type="nucleotide sequence ID" value="NZ_MVGR01000004.1"/>
</dbReference>
<gene>
    <name evidence="2" type="ORF">B1L04_12020</name>
</gene>
<evidence type="ECO:0000259" key="1">
    <source>
        <dbReference type="Pfam" id="PF14252"/>
    </source>
</evidence>
<evidence type="ECO:0000313" key="3">
    <source>
        <dbReference type="Proteomes" id="UP000189835"/>
    </source>
</evidence>